<dbReference type="Pfam" id="PF02518">
    <property type="entry name" value="HATPase_c"/>
    <property type="match status" value="1"/>
</dbReference>
<accession>A0ABV5ITN9</accession>
<evidence type="ECO:0000259" key="7">
    <source>
        <dbReference type="PROSITE" id="PS50109"/>
    </source>
</evidence>
<evidence type="ECO:0000313" key="8">
    <source>
        <dbReference type="EMBL" id="MFB9207355.1"/>
    </source>
</evidence>
<proteinExistence type="predicted"/>
<evidence type="ECO:0000256" key="4">
    <source>
        <dbReference type="ARBA" id="ARBA00022777"/>
    </source>
</evidence>
<dbReference type="PRINTS" id="PR00344">
    <property type="entry name" value="BCTRLSENSOR"/>
</dbReference>
<keyword evidence="4 8" id="KW-0808">Transferase</keyword>
<organism evidence="8 9">
    <name type="scientific">Nonomuraea spiralis</name>
    <dbReference type="NCBI Taxonomy" id="46182"/>
    <lineage>
        <taxon>Bacteria</taxon>
        <taxon>Bacillati</taxon>
        <taxon>Actinomycetota</taxon>
        <taxon>Actinomycetes</taxon>
        <taxon>Streptosporangiales</taxon>
        <taxon>Streptosporangiaceae</taxon>
        <taxon>Nonomuraea</taxon>
    </lineage>
</organism>
<evidence type="ECO:0000256" key="5">
    <source>
        <dbReference type="ARBA" id="ARBA00023012"/>
    </source>
</evidence>
<comment type="catalytic activity">
    <reaction evidence="1">
        <text>ATP + protein L-histidine = ADP + protein N-phospho-L-histidine.</text>
        <dbReference type="EC" id="2.7.13.3"/>
    </reaction>
</comment>
<dbReference type="Gene3D" id="3.30.565.10">
    <property type="entry name" value="Histidine kinase-like ATPase, C-terminal domain"/>
    <property type="match status" value="1"/>
</dbReference>
<dbReference type="SUPFAM" id="SSF55874">
    <property type="entry name" value="ATPase domain of HSP90 chaperone/DNA topoisomerase II/histidine kinase"/>
    <property type="match status" value="1"/>
</dbReference>
<dbReference type="CDD" id="cd00075">
    <property type="entry name" value="HATPase"/>
    <property type="match status" value="1"/>
</dbReference>
<evidence type="ECO:0000256" key="3">
    <source>
        <dbReference type="ARBA" id="ARBA00022553"/>
    </source>
</evidence>
<evidence type="ECO:0000256" key="2">
    <source>
        <dbReference type="ARBA" id="ARBA00012438"/>
    </source>
</evidence>
<dbReference type="InterPro" id="IPR005467">
    <property type="entry name" value="His_kinase_dom"/>
</dbReference>
<gene>
    <name evidence="8" type="ORF">ACFFV7_39640</name>
</gene>
<feature type="compositionally biased region" description="Basic and acidic residues" evidence="6">
    <location>
        <begin position="25"/>
        <end position="42"/>
    </location>
</feature>
<dbReference type="RefSeq" id="WP_229825196.1">
    <property type="nucleotide sequence ID" value="NZ_BMRC01000056.1"/>
</dbReference>
<dbReference type="InterPro" id="IPR004358">
    <property type="entry name" value="Sig_transdc_His_kin-like_C"/>
</dbReference>
<dbReference type="InterPro" id="IPR003661">
    <property type="entry name" value="HisK_dim/P_dom"/>
</dbReference>
<dbReference type="CDD" id="cd00082">
    <property type="entry name" value="HisKA"/>
    <property type="match status" value="1"/>
</dbReference>
<keyword evidence="3" id="KW-0597">Phosphoprotein</keyword>
<keyword evidence="5" id="KW-0902">Two-component regulatory system</keyword>
<keyword evidence="4 8" id="KW-0418">Kinase</keyword>
<dbReference type="PANTHER" id="PTHR45569:SF1">
    <property type="entry name" value="SENSOR PROTEIN KDPD"/>
    <property type="match status" value="1"/>
</dbReference>
<keyword evidence="9" id="KW-1185">Reference proteome</keyword>
<feature type="domain" description="Histidine kinase" evidence="7">
    <location>
        <begin position="59"/>
        <end position="220"/>
    </location>
</feature>
<dbReference type="SMART" id="SM00387">
    <property type="entry name" value="HATPase_c"/>
    <property type="match status" value="1"/>
</dbReference>
<comment type="caution">
    <text evidence="8">The sequence shown here is derived from an EMBL/GenBank/DDBJ whole genome shotgun (WGS) entry which is preliminary data.</text>
</comment>
<dbReference type="PANTHER" id="PTHR45569">
    <property type="entry name" value="SENSOR PROTEIN KDPD"/>
    <property type="match status" value="1"/>
</dbReference>
<dbReference type="InterPro" id="IPR052023">
    <property type="entry name" value="Histidine_kinase_KdpD"/>
</dbReference>
<dbReference type="EMBL" id="JBHMEI010000050">
    <property type="protein sequence ID" value="MFB9207355.1"/>
    <property type="molecule type" value="Genomic_DNA"/>
</dbReference>
<feature type="region of interest" description="Disordered" evidence="6">
    <location>
        <begin position="1"/>
        <end position="42"/>
    </location>
</feature>
<name>A0ABV5ITN9_9ACTN</name>
<evidence type="ECO:0000256" key="6">
    <source>
        <dbReference type="SAM" id="MobiDB-lite"/>
    </source>
</evidence>
<dbReference type="GO" id="GO:0016301">
    <property type="term" value="F:kinase activity"/>
    <property type="evidence" value="ECO:0007669"/>
    <property type="project" value="UniProtKB-KW"/>
</dbReference>
<dbReference type="EC" id="2.7.13.3" evidence="2"/>
<dbReference type="InterPro" id="IPR036890">
    <property type="entry name" value="HATPase_C_sf"/>
</dbReference>
<protein>
    <recommendedName>
        <fullName evidence="2">histidine kinase</fullName>
        <ecNumber evidence="2">2.7.13.3</ecNumber>
    </recommendedName>
</protein>
<evidence type="ECO:0000313" key="9">
    <source>
        <dbReference type="Proteomes" id="UP001589647"/>
    </source>
</evidence>
<feature type="region of interest" description="Disordered" evidence="6">
    <location>
        <begin position="198"/>
        <end position="220"/>
    </location>
</feature>
<dbReference type="InterPro" id="IPR003594">
    <property type="entry name" value="HATPase_dom"/>
</dbReference>
<dbReference type="Proteomes" id="UP001589647">
    <property type="component" value="Unassembled WGS sequence"/>
</dbReference>
<sequence>MSPIGSWRPGLHTSKAGPNPFSRPCTERLRQGRRREPGQHRCRWSEHDRAELLATAGTSLDRLGRLVADLLDMSRLQAGVLGASLAPTALEEVGPRAVDDLGPARERVEGDVPAGLPDILAVPALLERVLVNLMANAVRQSPPEQPVLITASRHGDQVEIRVIDRGPGVPPEAYDRVFQYFQRLGDRDNHSGVGLGLALPRGPAEAMGGTLPSRRPRGEG</sequence>
<reference evidence="8 9" key="1">
    <citation type="submission" date="2024-09" db="EMBL/GenBank/DDBJ databases">
        <authorList>
            <person name="Sun Q."/>
            <person name="Mori K."/>
        </authorList>
    </citation>
    <scope>NUCLEOTIDE SEQUENCE [LARGE SCALE GENOMIC DNA]</scope>
    <source>
        <strain evidence="8 9">CCM 3426</strain>
    </source>
</reference>
<evidence type="ECO:0000256" key="1">
    <source>
        <dbReference type="ARBA" id="ARBA00000085"/>
    </source>
</evidence>
<dbReference type="PROSITE" id="PS50109">
    <property type="entry name" value="HIS_KIN"/>
    <property type="match status" value="1"/>
</dbReference>